<accession>A0ACB6Z8E7</accession>
<sequence length="168" mass="19350">MRQLHTNLLWQVVLVRLRSFTFNGWRNEILPSSLRLQFPCIAYVDPDQWQKLYDPAMKRLFCDFLAPVGMQVVPQDPAPIRRTSINPITIPCVDKRQERVPGAASPRQPWRVRYFSLSLFLQGNPNERQDGSTEGAAIQAIARTSNTNAILFIKLLFSHESRMAAHLY</sequence>
<gene>
    <name evidence="1" type="ORF">BDM02DRAFT_377474</name>
</gene>
<evidence type="ECO:0000313" key="2">
    <source>
        <dbReference type="Proteomes" id="UP000886501"/>
    </source>
</evidence>
<organism evidence="1 2">
    <name type="scientific">Thelephora ganbajun</name>
    <name type="common">Ganba fungus</name>
    <dbReference type="NCBI Taxonomy" id="370292"/>
    <lineage>
        <taxon>Eukaryota</taxon>
        <taxon>Fungi</taxon>
        <taxon>Dikarya</taxon>
        <taxon>Basidiomycota</taxon>
        <taxon>Agaricomycotina</taxon>
        <taxon>Agaricomycetes</taxon>
        <taxon>Thelephorales</taxon>
        <taxon>Thelephoraceae</taxon>
        <taxon>Thelephora</taxon>
    </lineage>
</organism>
<proteinExistence type="predicted"/>
<comment type="caution">
    <text evidence="1">The sequence shown here is derived from an EMBL/GenBank/DDBJ whole genome shotgun (WGS) entry which is preliminary data.</text>
</comment>
<dbReference type="Proteomes" id="UP000886501">
    <property type="component" value="Unassembled WGS sequence"/>
</dbReference>
<reference evidence="1" key="1">
    <citation type="submission" date="2019-10" db="EMBL/GenBank/DDBJ databases">
        <authorList>
            <consortium name="DOE Joint Genome Institute"/>
            <person name="Kuo A."/>
            <person name="Miyauchi S."/>
            <person name="Kiss E."/>
            <person name="Drula E."/>
            <person name="Kohler A."/>
            <person name="Sanchez-Garcia M."/>
            <person name="Andreopoulos B."/>
            <person name="Barry K.W."/>
            <person name="Bonito G."/>
            <person name="Buee M."/>
            <person name="Carver A."/>
            <person name="Chen C."/>
            <person name="Cichocki N."/>
            <person name="Clum A."/>
            <person name="Culley D."/>
            <person name="Crous P.W."/>
            <person name="Fauchery L."/>
            <person name="Girlanda M."/>
            <person name="Hayes R."/>
            <person name="Keri Z."/>
            <person name="Labutti K."/>
            <person name="Lipzen A."/>
            <person name="Lombard V."/>
            <person name="Magnuson J."/>
            <person name="Maillard F."/>
            <person name="Morin E."/>
            <person name="Murat C."/>
            <person name="Nolan M."/>
            <person name="Ohm R."/>
            <person name="Pangilinan J."/>
            <person name="Pereira M."/>
            <person name="Perotto S."/>
            <person name="Peter M."/>
            <person name="Riley R."/>
            <person name="Sitrit Y."/>
            <person name="Stielow B."/>
            <person name="Szollosi G."/>
            <person name="Zifcakova L."/>
            <person name="Stursova M."/>
            <person name="Spatafora J.W."/>
            <person name="Tedersoo L."/>
            <person name="Vaario L.-M."/>
            <person name="Yamada A."/>
            <person name="Yan M."/>
            <person name="Wang P."/>
            <person name="Xu J."/>
            <person name="Bruns T."/>
            <person name="Baldrian P."/>
            <person name="Vilgalys R."/>
            <person name="Henrissat B."/>
            <person name="Grigoriev I.V."/>
            <person name="Hibbett D."/>
            <person name="Nagy L.G."/>
            <person name="Martin F.M."/>
        </authorList>
    </citation>
    <scope>NUCLEOTIDE SEQUENCE</scope>
    <source>
        <strain evidence="1">P2</strain>
    </source>
</reference>
<protein>
    <submittedName>
        <fullName evidence="1">Uncharacterized protein</fullName>
    </submittedName>
</protein>
<evidence type="ECO:0000313" key="1">
    <source>
        <dbReference type="EMBL" id="KAF9645970.1"/>
    </source>
</evidence>
<dbReference type="EMBL" id="MU118071">
    <property type="protein sequence ID" value="KAF9645970.1"/>
    <property type="molecule type" value="Genomic_DNA"/>
</dbReference>
<reference evidence="1" key="2">
    <citation type="journal article" date="2020" name="Nat. Commun.">
        <title>Large-scale genome sequencing of mycorrhizal fungi provides insights into the early evolution of symbiotic traits.</title>
        <authorList>
            <person name="Miyauchi S."/>
            <person name="Kiss E."/>
            <person name="Kuo A."/>
            <person name="Drula E."/>
            <person name="Kohler A."/>
            <person name="Sanchez-Garcia M."/>
            <person name="Morin E."/>
            <person name="Andreopoulos B."/>
            <person name="Barry K.W."/>
            <person name="Bonito G."/>
            <person name="Buee M."/>
            <person name="Carver A."/>
            <person name="Chen C."/>
            <person name="Cichocki N."/>
            <person name="Clum A."/>
            <person name="Culley D."/>
            <person name="Crous P.W."/>
            <person name="Fauchery L."/>
            <person name="Girlanda M."/>
            <person name="Hayes R.D."/>
            <person name="Keri Z."/>
            <person name="LaButti K."/>
            <person name="Lipzen A."/>
            <person name="Lombard V."/>
            <person name="Magnuson J."/>
            <person name="Maillard F."/>
            <person name="Murat C."/>
            <person name="Nolan M."/>
            <person name="Ohm R.A."/>
            <person name="Pangilinan J."/>
            <person name="Pereira M.F."/>
            <person name="Perotto S."/>
            <person name="Peter M."/>
            <person name="Pfister S."/>
            <person name="Riley R."/>
            <person name="Sitrit Y."/>
            <person name="Stielow J.B."/>
            <person name="Szollosi G."/>
            <person name="Zifcakova L."/>
            <person name="Stursova M."/>
            <person name="Spatafora J.W."/>
            <person name="Tedersoo L."/>
            <person name="Vaario L.M."/>
            <person name="Yamada A."/>
            <person name="Yan M."/>
            <person name="Wang P."/>
            <person name="Xu J."/>
            <person name="Bruns T."/>
            <person name="Baldrian P."/>
            <person name="Vilgalys R."/>
            <person name="Dunand C."/>
            <person name="Henrissat B."/>
            <person name="Grigoriev I.V."/>
            <person name="Hibbett D."/>
            <person name="Nagy L.G."/>
            <person name="Martin F.M."/>
        </authorList>
    </citation>
    <scope>NUCLEOTIDE SEQUENCE</scope>
    <source>
        <strain evidence="1">P2</strain>
    </source>
</reference>
<name>A0ACB6Z8E7_THEGA</name>
<keyword evidence="2" id="KW-1185">Reference proteome</keyword>